<dbReference type="EMBL" id="CP146606">
    <property type="protein sequence ID" value="WYK19068.1"/>
    <property type="molecule type" value="Genomic_DNA"/>
</dbReference>
<evidence type="ECO:0000313" key="2">
    <source>
        <dbReference type="Proteomes" id="UP001281305"/>
    </source>
</evidence>
<dbReference type="RefSeq" id="WP_317055754.1">
    <property type="nucleotide sequence ID" value="NZ_CP146606.1"/>
</dbReference>
<proteinExistence type="predicted"/>
<gene>
    <name evidence="1" type="ORF">RZS32_004070</name>
</gene>
<keyword evidence="2" id="KW-1185">Reference proteome</keyword>
<protein>
    <submittedName>
        <fullName evidence="1">Uncharacterized protein</fullName>
    </submittedName>
</protein>
<sequence length="53" mass="5762">MLCRIGAIEIWRALDLYGPFLAPEELFPTAGPDVAHVIETHVPGAFAPKPEGF</sequence>
<organism evidence="1 2">
    <name type="scientific">Roseovarius rhodophyticola</name>
    <dbReference type="NCBI Taxonomy" id="3080827"/>
    <lineage>
        <taxon>Bacteria</taxon>
        <taxon>Pseudomonadati</taxon>
        <taxon>Pseudomonadota</taxon>
        <taxon>Alphaproteobacteria</taxon>
        <taxon>Rhodobacterales</taxon>
        <taxon>Roseobacteraceae</taxon>
        <taxon>Roseovarius</taxon>
    </lineage>
</organism>
<accession>A0ABZ2TH53</accession>
<reference evidence="1 2" key="1">
    <citation type="submission" date="2024-02" db="EMBL/GenBank/DDBJ databases">
        <title>Roseovarius strain W115 nov., isolated from a marine algae.</title>
        <authorList>
            <person name="Lee M.W."/>
            <person name="Lee J.K."/>
            <person name="Kim J.M."/>
            <person name="Choi D.G."/>
            <person name="Baek J.H."/>
            <person name="Bayburt H."/>
            <person name="Jung J.J."/>
            <person name="Han D.M."/>
            <person name="Jeon C.O."/>
        </authorList>
    </citation>
    <scope>NUCLEOTIDE SEQUENCE [LARGE SCALE GENOMIC DNA]</scope>
    <source>
        <strain evidence="1 2">W115</strain>
    </source>
</reference>
<name>A0ABZ2TH53_9RHOB</name>
<dbReference type="Proteomes" id="UP001281305">
    <property type="component" value="Chromosome"/>
</dbReference>
<evidence type="ECO:0000313" key="1">
    <source>
        <dbReference type="EMBL" id="WYK19068.1"/>
    </source>
</evidence>